<accession>A0A0R3UP68</accession>
<keyword evidence="2" id="KW-1185">Reference proteome</keyword>
<evidence type="ECO:0000313" key="1">
    <source>
        <dbReference type="EMBL" id="VDD83629.1"/>
    </source>
</evidence>
<protein>
    <submittedName>
        <fullName evidence="1">Uncharacterized protein</fullName>
    </submittedName>
</protein>
<name>A0A0R3UP68_MESCO</name>
<organism evidence="1 2">
    <name type="scientific">Mesocestoides corti</name>
    <name type="common">Flatworm</name>
    <dbReference type="NCBI Taxonomy" id="53468"/>
    <lineage>
        <taxon>Eukaryota</taxon>
        <taxon>Metazoa</taxon>
        <taxon>Spiralia</taxon>
        <taxon>Lophotrochozoa</taxon>
        <taxon>Platyhelminthes</taxon>
        <taxon>Cestoda</taxon>
        <taxon>Eucestoda</taxon>
        <taxon>Cyclophyllidea</taxon>
        <taxon>Mesocestoididae</taxon>
        <taxon>Mesocestoides</taxon>
    </lineage>
</organism>
<gene>
    <name evidence="1" type="ORF">MCOS_LOCUS9632</name>
</gene>
<dbReference type="AlphaFoldDB" id="A0A0R3UP68"/>
<evidence type="ECO:0000313" key="2">
    <source>
        <dbReference type="Proteomes" id="UP000267029"/>
    </source>
</evidence>
<reference evidence="1 2" key="1">
    <citation type="submission" date="2018-10" db="EMBL/GenBank/DDBJ databases">
        <authorList>
            <consortium name="Pathogen Informatics"/>
        </authorList>
    </citation>
    <scope>NUCLEOTIDE SEQUENCE [LARGE SCALE GENOMIC DNA]</scope>
</reference>
<dbReference type="Proteomes" id="UP000267029">
    <property type="component" value="Unassembled WGS sequence"/>
</dbReference>
<proteinExistence type="predicted"/>
<dbReference type="EMBL" id="UXSR01005786">
    <property type="protein sequence ID" value="VDD83629.1"/>
    <property type="molecule type" value="Genomic_DNA"/>
</dbReference>
<sequence>MTRPPNIAMCTLLFEIKPPRQLLANPAVSCYKPYQTLFSLPDDYLRHRQASLQPDNGSSASTVSAASPCHATRSTSRDELIASKHTVCFPPFSATLDTTDFTFPALPPHPIAPSGNITGPVKTSPVALKDTGSNPVDLSARHQSSVTGCAGDVNVTVLTYASSDLRQAT</sequence>